<evidence type="ECO:0000313" key="1">
    <source>
        <dbReference type="EMBL" id="MBB6039988.1"/>
    </source>
</evidence>
<name>A0A841G242_9ACTN</name>
<organism evidence="1 2">
    <name type="scientific">Phytomonospora endophytica</name>
    <dbReference type="NCBI Taxonomy" id="714109"/>
    <lineage>
        <taxon>Bacteria</taxon>
        <taxon>Bacillati</taxon>
        <taxon>Actinomycetota</taxon>
        <taxon>Actinomycetes</taxon>
        <taxon>Micromonosporales</taxon>
        <taxon>Micromonosporaceae</taxon>
        <taxon>Phytomonospora</taxon>
    </lineage>
</organism>
<reference evidence="1 2" key="1">
    <citation type="submission" date="2020-08" db="EMBL/GenBank/DDBJ databases">
        <title>Genomic Encyclopedia of Type Strains, Phase IV (KMG-IV): sequencing the most valuable type-strain genomes for metagenomic binning, comparative biology and taxonomic classification.</title>
        <authorList>
            <person name="Goeker M."/>
        </authorList>
    </citation>
    <scope>NUCLEOTIDE SEQUENCE [LARGE SCALE GENOMIC DNA]</scope>
    <source>
        <strain evidence="1 2">YIM 65646</strain>
    </source>
</reference>
<comment type="caution">
    <text evidence="1">The sequence shown here is derived from an EMBL/GenBank/DDBJ whole genome shotgun (WGS) entry which is preliminary data.</text>
</comment>
<dbReference type="RefSeq" id="WP_184793077.1">
    <property type="nucleotide sequence ID" value="NZ_BONT01000117.1"/>
</dbReference>
<dbReference type="AlphaFoldDB" id="A0A841G242"/>
<dbReference type="Proteomes" id="UP000548476">
    <property type="component" value="Unassembled WGS sequence"/>
</dbReference>
<keyword evidence="2" id="KW-1185">Reference proteome</keyword>
<accession>A0A841G242</accession>
<gene>
    <name evidence="1" type="ORF">HNR73_007887</name>
</gene>
<protein>
    <submittedName>
        <fullName evidence="1">Uncharacterized protein</fullName>
    </submittedName>
</protein>
<dbReference type="EMBL" id="JACHGT010000029">
    <property type="protein sequence ID" value="MBB6039988.1"/>
    <property type="molecule type" value="Genomic_DNA"/>
</dbReference>
<sequence length="59" mass="6260">MVITAVPDRPELAQPRTWVVELATGDITVLDDSAAIGYHQGTVTGTADAPRLQLWSTPG</sequence>
<proteinExistence type="predicted"/>
<evidence type="ECO:0000313" key="2">
    <source>
        <dbReference type="Proteomes" id="UP000548476"/>
    </source>
</evidence>